<proteinExistence type="predicted"/>
<protein>
    <submittedName>
        <fullName evidence="1">Uncharacterized protein</fullName>
    </submittedName>
</protein>
<sequence>MRFTTLATTLAAASQATALLSGLAVPAVIAPGSHFNLTLIAEPRAELHPEVAISYGYSPSTGYPGALGDNVKSVFLGPISSNTKHNVTISAKAPSREELIPGRPSGPGTDERMYLNIAFFQLSSNKAYPMIKNFNVSILFGEKTSDNLVASTIPLNVLYS</sequence>
<evidence type="ECO:0000313" key="2">
    <source>
        <dbReference type="Proteomes" id="UP000472372"/>
    </source>
</evidence>
<organism evidence="1 2">
    <name type="scientific">Pyrenophora teres f. teres</name>
    <dbReference type="NCBI Taxonomy" id="97479"/>
    <lineage>
        <taxon>Eukaryota</taxon>
        <taxon>Fungi</taxon>
        <taxon>Dikarya</taxon>
        <taxon>Ascomycota</taxon>
        <taxon>Pezizomycotina</taxon>
        <taxon>Dothideomycetes</taxon>
        <taxon>Pleosporomycetidae</taxon>
        <taxon>Pleosporales</taxon>
        <taxon>Pleosporineae</taxon>
        <taxon>Pleosporaceae</taxon>
        <taxon>Pyrenophora</taxon>
    </lineage>
</organism>
<reference evidence="1" key="1">
    <citation type="submission" date="2021-02" db="EMBL/GenBank/DDBJ databases">
        <authorList>
            <person name="Syme A R."/>
            <person name="Syme A R."/>
            <person name="Moolhuijzen P."/>
        </authorList>
    </citation>
    <scope>NUCLEOTIDE SEQUENCE</scope>
    <source>
        <strain evidence="1">W1-1</strain>
    </source>
</reference>
<name>A0A6S6W0J8_9PLEO</name>
<evidence type="ECO:0000313" key="1">
    <source>
        <dbReference type="EMBL" id="CAE7032341.1"/>
    </source>
</evidence>
<dbReference type="Pfam" id="PF19271">
    <property type="entry name" value="Nis1"/>
    <property type="match status" value="1"/>
</dbReference>
<dbReference type="Proteomes" id="UP000472372">
    <property type="component" value="Chromosome 4"/>
</dbReference>
<accession>A0A6S6W0J8</accession>
<dbReference type="InterPro" id="IPR045469">
    <property type="entry name" value="Nis1"/>
</dbReference>
<dbReference type="EMBL" id="HG992980">
    <property type="protein sequence ID" value="CAE7032341.1"/>
    <property type="molecule type" value="Genomic_DNA"/>
</dbReference>
<dbReference type="AlphaFoldDB" id="A0A6S6W0J8"/>
<gene>
    <name evidence="1" type="ORF">PTTW11_04975</name>
</gene>